<keyword evidence="1" id="KW-0805">Transcription regulation</keyword>
<dbReference type="PROSITE" id="PS50932">
    <property type="entry name" value="HTH_LACI_2"/>
    <property type="match status" value="1"/>
</dbReference>
<dbReference type="CDD" id="cd06278">
    <property type="entry name" value="PBP1_LacI-like"/>
    <property type="match status" value="1"/>
</dbReference>
<evidence type="ECO:0000313" key="6">
    <source>
        <dbReference type="EMBL" id="CRK74878.1"/>
    </source>
</evidence>
<gene>
    <name evidence="6" type="primary">ascG</name>
    <name evidence="6" type="ORF">NIG5292_00917</name>
</gene>
<evidence type="ECO:0000259" key="5">
    <source>
        <dbReference type="PROSITE" id="PS50943"/>
    </source>
</evidence>
<evidence type="ECO:0000256" key="3">
    <source>
        <dbReference type="ARBA" id="ARBA00023163"/>
    </source>
</evidence>
<sequence length="335" mass="35755">MKGKVTSFDVAQRAGVSQSAVSRVFSGASASKATQDKVRSAADALGYRPNRLARGLITGRSKIIGLVVAYLDNQFYPDALERLSNVLKEQGYHILIFTTKGRGEEVKQTFDQLMDYQVDGIIAASVGISDELTNRCAAAGIPLVLFNRGQRGGALAQVTSDNLQGAAKIASFLVKGGHRRIGHISGWMGSITGQDRAQGFASGLQAAGSELVHQIDGMYRRDTAAEAAETLVSEHGCDAIFVGNDHMAFAVMDHLRGAMKISVPNDVSIVGYDDVSMAAWGAYELTTLRQPVNRMVHATVDTLLAMIEDADASADQITIDGPLVVRTSAKVPKEN</sequence>
<dbReference type="InterPro" id="IPR001387">
    <property type="entry name" value="Cro/C1-type_HTH"/>
</dbReference>
<dbReference type="Gene3D" id="3.40.50.2300">
    <property type="match status" value="2"/>
</dbReference>
<dbReference type="OrthoDB" id="8433438at2"/>
<feature type="domain" description="HTH lacI-type" evidence="4">
    <location>
        <begin position="5"/>
        <end position="58"/>
    </location>
</feature>
<keyword evidence="2" id="KW-0238">DNA-binding</keyword>
<accession>A0A0U1NJL2</accession>
<dbReference type="AlphaFoldDB" id="A0A0U1NJL2"/>
<dbReference type="STRING" id="282199.GCA_001049735_00917"/>
<organism evidence="6 7">
    <name type="scientific">Nereida ignava</name>
    <dbReference type="NCBI Taxonomy" id="282199"/>
    <lineage>
        <taxon>Bacteria</taxon>
        <taxon>Pseudomonadati</taxon>
        <taxon>Pseudomonadota</taxon>
        <taxon>Alphaproteobacteria</taxon>
        <taxon>Rhodobacterales</taxon>
        <taxon>Roseobacteraceae</taxon>
        <taxon>Nereida</taxon>
    </lineage>
</organism>
<dbReference type="SUPFAM" id="SSF47413">
    <property type="entry name" value="lambda repressor-like DNA-binding domains"/>
    <property type="match status" value="1"/>
</dbReference>
<feature type="domain" description="HTH cro/C1-type" evidence="5">
    <location>
        <begin position="9"/>
        <end position="52"/>
    </location>
</feature>
<dbReference type="RefSeq" id="WP_048598300.1">
    <property type="nucleotide sequence ID" value="NZ_CAXIAP010000012.1"/>
</dbReference>
<dbReference type="InterPro" id="IPR046335">
    <property type="entry name" value="LacI/GalR-like_sensor"/>
</dbReference>
<dbReference type="EMBL" id="CVQV01000004">
    <property type="protein sequence ID" value="CRK74878.1"/>
    <property type="molecule type" value="Genomic_DNA"/>
</dbReference>
<dbReference type="CDD" id="cd01392">
    <property type="entry name" value="HTH_LacI"/>
    <property type="match status" value="1"/>
</dbReference>
<dbReference type="SMART" id="SM00354">
    <property type="entry name" value="HTH_LACI"/>
    <property type="match status" value="1"/>
</dbReference>
<dbReference type="PANTHER" id="PTHR30146">
    <property type="entry name" value="LACI-RELATED TRANSCRIPTIONAL REPRESSOR"/>
    <property type="match status" value="1"/>
</dbReference>
<dbReference type="Gene3D" id="1.10.260.40">
    <property type="entry name" value="lambda repressor-like DNA-binding domains"/>
    <property type="match status" value="1"/>
</dbReference>
<evidence type="ECO:0000259" key="4">
    <source>
        <dbReference type="PROSITE" id="PS50932"/>
    </source>
</evidence>
<keyword evidence="3" id="KW-0804">Transcription</keyword>
<dbReference type="InterPro" id="IPR000843">
    <property type="entry name" value="HTH_LacI"/>
</dbReference>
<dbReference type="Pfam" id="PF13377">
    <property type="entry name" value="Peripla_BP_3"/>
    <property type="match status" value="1"/>
</dbReference>
<dbReference type="Pfam" id="PF00356">
    <property type="entry name" value="LacI"/>
    <property type="match status" value="1"/>
</dbReference>
<keyword evidence="7" id="KW-1185">Reference proteome</keyword>
<dbReference type="InterPro" id="IPR010982">
    <property type="entry name" value="Lambda_DNA-bd_dom_sf"/>
</dbReference>
<dbReference type="PANTHER" id="PTHR30146:SF109">
    <property type="entry name" value="HTH-TYPE TRANSCRIPTIONAL REGULATOR GALS"/>
    <property type="match status" value="1"/>
</dbReference>
<proteinExistence type="predicted"/>
<name>A0A0U1NJL2_9RHOB</name>
<evidence type="ECO:0000256" key="1">
    <source>
        <dbReference type="ARBA" id="ARBA00023015"/>
    </source>
</evidence>
<evidence type="ECO:0000256" key="2">
    <source>
        <dbReference type="ARBA" id="ARBA00023125"/>
    </source>
</evidence>
<dbReference type="GO" id="GO:0000976">
    <property type="term" value="F:transcription cis-regulatory region binding"/>
    <property type="evidence" value="ECO:0007669"/>
    <property type="project" value="TreeGrafter"/>
</dbReference>
<dbReference type="InterPro" id="IPR028082">
    <property type="entry name" value="Peripla_BP_I"/>
</dbReference>
<dbReference type="Proteomes" id="UP000048949">
    <property type="component" value="Unassembled WGS sequence"/>
</dbReference>
<dbReference type="GO" id="GO:0003700">
    <property type="term" value="F:DNA-binding transcription factor activity"/>
    <property type="evidence" value="ECO:0007669"/>
    <property type="project" value="TreeGrafter"/>
</dbReference>
<reference evidence="6 7" key="1">
    <citation type="submission" date="2015-04" db="EMBL/GenBank/DDBJ databases">
        <authorList>
            <person name="Syromyatnikov M.Y."/>
            <person name="Popov V.N."/>
        </authorList>
    </citation>
    <scope>NUCLEOTIDE SEQUENCE [LARGE SCALE GENOMIC DNA]</scope>
    <source>
        <strain evidence="6 7">CECT 5292</strain>
    </source>
</reference>
<evidence type="ECO:0000313" key="7">
    <source>
        <dbReference type="Proteomes" id="UP000048949"/>
    </source>
</evidence>
<dbReference type="PROSITE" id="PS50943">
    <property type="entry name" value="HTH_CROC1"/>
    <property type="match status" value="1"/>
</dbReference>
<protein>
    <submittedName>
        <fullName evidence="6">Cryptic asc operon repressor</fullName>
    </submittedName>
</protein>
<dbReference type="SUPFAM" id="SSF53822">
    <property type="entry name" value="Periplasmic binding protein-like I"/>
    <property type="match status" value="1"/>
</dbReference>